<dbReference type="Gene3D" id="1.10.530.10">
    <property type="match status" value="1"/>
</dbReference>
<dbReference type="InterPro" id="IPR008258">
    <property type="entry name" value="Transglycosylase_SLT_dom_1"/>
</dbReference>
<dbReference type="STRING" id="796620.VIBC2010_02820"/>
<dbReference type="GO" id="GO:0004553">
    <property type="term" value="F:hydrolase activity, hydrolyzing O-glycosyl compounds"/>
    <property type="evidence" value="ECO:0007669"/>
    <property type="project" value="InterPro"/>
</dbReference>
<dbReference type="InterPro" id="IPR008939">
    <property type="entry name" value="Lytic_TGlycosylase_superhlx_U"/>
</dbReference>
<evidence type="ECO:0000256" key="2">
    <source>
        <dbReference type="ARBA" id="ARBA00022729"/>
    </source>
</evidence>
<comment type="similarity">
    <text evidence="1">Belongs to the transglycosylase Slt family.</text>
</comment>
<evidence type="ECO:0000313" key="7">
    <source>
        <dbReference type="Proteomes" id="UP000002943"/>
    </source>
</evidence>
<dbReference type="Pfam" id="PF14718">
    <property type="entry name" value="SLT_L"/>
    <property type="match status" value="1"/>
</dbReference>
<accession>E3BGA2</accession>
<gene>
    <name evidence="6" type="ORF">VIBC2010_02820</name>
</gene>
<proteinExistence type="inferred from homology"/>
<dbReference type="EMBL" id="AEIU01000037">
    <property type="protein sequence ID" value="EFP97915.1"/>
    <property type="molecule type" value="Genomic_DNA"/>
</dbReference>
<dbReference type="AlphaFoldDB" id="E3BGA2"/>
<dbReference type="SUPFAM" id="SSF53955">
    <property type="entry name" value="Lysozyme-like"/>
    <property type="match status" value="1"/>
</dbReference>
<dbReference type="InterPro" id="IPR037061">
    <property type="entry name" value="Lytic_TGlycoase_superhlx_L_sf"/>
</dbReference>
<dbReference type="SUPFAM" id="SSF48435">
    <property type="entry name" value="Bacterial muramidases"/>
    <property type="match status" value="1"/>
</dbReference>
<evidence type="ECO:0000259" key="4">
    <source>
        <dbReference type="Pfam" id="PF01464"/>
    </source>
</evidence>
<feature type="domain" description="Lytic transglycosylase superhelical linker" evidence="5">
    <location>
        <begin position="411"/>
        <end position="475"/>
    </location>
</feature>
<comment type="caution">
    <text evidence="6">The sequence shown here is derived from an EMBL/GenBank/DDBJ whole genome shotgun (WGS) entry which is preliminary data.</text>
</comment>
<sequence>MVLNFLRFFLACLCLSITFVSPSNADSSENVSLKQQRAIYDKAHKLLDNRQFESYEKVRPKIAGYPLTPYLDYRRFLIGISHRSPDEVRNFIHHYNDFPFSNRISAPYLDGLAREKKWKLMLEYQIAEPRGETYQCYYYYAQAKYGNREEGFRGAQKLWLSGHSIADACDPLFSLWGKVGLRSEELILKRMHLAFEARNRSLMHYLANLLKSQKAKRQADEMKVLFDSPIKVRKFARKHQPTTFHQNQVILALKKLARSEIEKAVKLFPEVVKAQKISRVQAQELADYLAFRMINTERESLSQWRDNKISSSSNTALIERRVRLAIQEADWSSVIKWIDILPKDKQNSLRWQYWLARSELALGQHFSGQQRMESIIGQRNFYSVAAAKELQRSIHYPTSEILLNHDIIDAFDTELIRIEELIERDKIEAGKSEWRWLLDRADAQQRRMLAAYAAFKGWHHFTVMASIKAQMWDNISIRFPIAHRWWFNFYGDKHSIDPITLMSLARQESGLDIEAISPVGARGIMQIMPSTAKYTAKKYKLAYRGTQDLYSVGKNIEIGSHYLDGLLNQYNNNRIFALAAYNAGPHRVKTWRKRTQGKLDAYAFIEAIPFKETRGYVQNILMFETYYREVLGVDGAFLNPHELKTKY</sequence>
<dbReference type="PANTHER" id="PTHR37423:SF5">
    <property type="entry name" value="SOLUBLE LYTIC MUREIN TRANSGLYCOSYLASE"/>
    <property type="match status" value="1"/>
</dbReference>
<name>E3BGA2_9VIBR</name>
<dbReference type="Gene3D" id="1.10.1240.20">
    <property type="entry name" value="Lytic transglycosylase, superhelical linker domain"/>
    <property type="match status" value="1"/>
</dbReference>
<dbReference type="OrthoDB" id="92254at2"/>
<dbReference type="Gene3D" id="1.25.20.10">
    <property type="entry name" value="Bacterial muramidases"/>
    <property type="match status" value="1"/>
</dbReference>
<dbReference type="RefSeq" id="WP_009599980.1">
    <property type="nucleotide sequence ID" value="NZ_AEIU01000037.1"/>
</dbReference>
<evidence type="ECO:0000256" key="3">
    <source>
        <dbReference type="SAM" id="SignalP"/>
    </source>
</evidence>
<evidence type="ECO:0000313" key="6">
    <source>
        <dbReference type="EMBL" id="EFP97915.1"/>
    </source>
</evidence>
<evidence type="ECO:0000259" key="5">
    <source>
        <dbReference type="Pfam" id="PF14718"/>
    </source>
</evidence>
<organism evidence="6 7">
    <name type="scientific">Vibrio caribbeanicus ATCC BAA-2122</name>
    <dbReference type="NCBI Taxonomy" id="796620"/>
    <lineage>
        <taxon>Bacteria</taxon>
        <taxon>Pseudomonadati</taxon>
        <taxon>Pseudomonadota</taxon>
        <taxon>Gammaproteobacteria</taxon>
        <taxon>Vibrionales</taxon>
        <taxon>Vibrionaceae</taxon>
        <taxon>Vibrio</taxon>
    </lineage>
</organism>
<feature type="signal peptide" evidence="3">
    <location>
        <begin position="1"/>
        <end position="25"/>
    </location>
</feature>
<reference evidence="6 7" key="1">
    <citation type="journal article" date="2012" name="Int. J. Syst. Evol. Microbiol.">
        <title>Vibrio caribbeanicus sp. nov., isolated from the marine sponge Scleritoderma cyanea.</title>
        <authorList>
            <person name="Hoffmann M."/>
            <person name="Monday S.R."/>
            <person name="Allard M.W."/>
            <person name="Strain E.A."/>
            <person name="Whittaker P."/>
            <person name="Naum M."/>
            <person name="McCarthy P.J."/>
            <person name="Lopez J.V."/>
            <person name="Fischer M."/>
            <person name="Brown E.W."/>
        </authorList>
    </citation>
    <scope>NUCLEOTIDE SEQUENCE [LARGE SCALE GENOMIC DNA]</scope>
    <source>
        <strain evidence="6 7">ATCC BAA-2122</strain>
    </source>
</reference>
<dbReference type="Proteomes" id="UP000002943">
    <property type="component" value="Unassembled WGS sequence"/>
</dbReference>
<dbReference type="Pfam" id="PF01464">
    <property type="entry name" value="SLT"/>
    <property type="match status" value="1"/>
</dbReference>
<dbReference type="InterPro" id="IPR012289">
    <property type="entry name" value="Lytic_TGlycosylase_superhlx_L"/>
</dbReference>
<dbReference type="InterPro" id="IPR023346">
    <property type="entry name" value="Lysozyme-like_dom_sf"/>
</dbReference>
<keyword evidence="7" id="KW-1185">Reference proteome</keyword>
<keyword evidence="2 3" id="KW-0732">Signal</keyword>
<evidence type="ECO:0000256" key="1">
    <source>
        <dbReference type="ARBA" id="ARBA00007734"/>
    </source>
</evidence>
<protein>
    <submittedName>
        <fullName evidence="6">Soluble lytic murein transglycosylase</fullName>
    </submittedName>
</protein>
<dbReference type="CDD" id="cd13401">
    <property type="entry name" value="Slt70-like"/>
    <property type="match status" value="1"/>
</dbReference>
<dbReference type="PANTHER" id="PTHR37423">
    <property type="entry name" value="SOLUBLE LYTIC MUREIN TRANSGLYCOSYLASE-RELATED"/>
    <property type="match status" value="1"/>
</dbReference>
<feature type="chain" id="PRO_5003167039" evidence="3">
    <location>
        <begin position="26"/>
        <end position="647"/>
    </location>
</feature>
<dbReference type="eggNOG" id="COG0741">
    <property type="taxonomic scope" value="Bacteria"/>
</dbReference>
<dbReference type="GO" id="GO:0042597">
    <property type="term" value="C:periplasmic space"/>
    <property type="evidence" value="ECO:0007669"/>
    <property type="project" value="InterPro"/>
</dbReference>
<feature type="domain" description="Transglycosylase SLT" evidence="4">
    <location>
        <begin position="488"/>
        <end position="600"/>
    </location>
</feature>